<feature type="non-terminal residue" evidence="13">
    <location>
        <position position="1"/>
    </location>
</feature>
<dbReference type="InterPro" id="IPR036857">
    <property type="entry name" value="Thyroglobulin_1_sf"/>
</dbReference>
<dbReference type="SUPFAM" id="SSF57610">
    <property type="entry name" value="Thyroglobulin type-1 domain"/>
    <property type="match status" value="1"/>
</dbReference>
<feature type="domain" description="IGFBP N-terminal" evidence="12">
    <location>
        <begin position="48"/>
        <end position="129"/>
    </location>
</feature>
<dbReference type="Pfam" id="PF00086">
    <property type="entry name" value="Thyroglobulin_1"/>
    <property type="match status" value="1"/>
</dbReference>
<dbReference type="Pfam" id="PF00219">
    <property type="entry name" value="IGFBP"/>
    <property type="match status" value="1"/>
</dbReference>
<evidence type="ECO:0000256" key="3">
    <source>
        <dbReference type="ARBA" id="ARBA00022525"/>
    </source>
</evidence>
<dbReference type="InterPro" id="IPR000867">
    <property type="entry name" value="IGFBP-like"/>
</dbReference>
<dbReference type="RefSeq" id="NP_001091727.1">
    <property type="nucleotide sequence ID" value="NM_001098257.2"/>
</dbReference>
<dbReference type="SUPFAM" id="SSF57184">
    <property type="entry name" value="Growth factor receptor domain"/>
    <property type="match status" value="1"/>
</dbReference>
<dbReference type="GeneID" id="793907"/>
<dbReference type="InterPro" id="IPR000716">
    <property type="entry name" value="Thyroglobulin_1"/>
</dbReference>
<evidence type="ECO:0000256" key="1">
    <source>
        <dbReference type="ARBA" id="ARBA00004613"/>
    </source>
</evidence>
<dbReference type="PANTHER" id="PTHR11551:SF28">
    <property type="entry name" value="INSULIN-LIKE GROWTH FACTOR-BINDING PROTEIN 1"/>
    <property type="match status" value="1"/>
</dbReference>
<dbReference type="PRINTS" id="PR01977">
    <property type="entry name" value="IGFBPFAMILY1"/>
</dbReference>
<evidence type="ECO:0000313" key="13">
    <source>
        <dbReference type="EMBL" id="AAI35096.1"/>
    </source>
</evidence>
<keyword evidence="4" id="KW-0597">Phosphoprotein</keyword>
<dbReference type="InterPro" id="IPR017891">
    <property type="entry name" value="Insulin_GF-bd_Cys-rich_CS"/>
</dbReference>
<reference evidence="13" key="1">
    <citation type="submission" date="2007-03" db="EMBL/GenBank/DDBJ databases">
        <authorList>
            <consortium name="NIH - Zebrafish Gene Collection (ZGC) project"/>
        </authorList>
    </citation>
    <scope>NUCLEOTIDE SEQUENCE [LARGE SCALE MRNA]</scope>
    <source>
        <tissue evidence="13">Larvae</tissue>
    </source>
</reference>
<sequence length="265" mass="28186">RSDTQRQITPDIQLSSSCSSAMRAVCVCVLLVCVLVCVLDASPVPAPEPIRCAPCSADQLSACPAVSPGCAEVVRDPGCGCCSSCALRSGDSCGVHTANCGAGLRCVPRAGDPRPLHSLTRGHAVCVEHHPTEEDTELTSEPGSLHHLLSLNRALDPRDTAEAQESIKSQLNAIRQKLIQQGPCHTELLASLDVITESQQALGEKFTSFYLPNCDKHGFYKAKQCVSSLVAQAPRCWCVSSWNGKRLAGTADVEADTPCPQELTH</sequence>
<dbReference type="PhylomeDB" id="A4IGH0"/>
<dbReference type="SMART" id="SM00121">
    <property type="entry name" value="IB"/>
    <property type="match status" value="1"/>
</dbReference>
<dbReference type="CDD" id="cd00191">
    <property type="entry name" value="TY"/>
    <property type="match status" value="1"/>
</dbReference>
<evidence type="ECO:0000313" key="14">
    <source>
        <dbReference type="ZFIN" id="ZDB-GENE-081210-3"/>
    </source>
</evidence>
<dbReference type="InterPro" id="IPR022322">
    <property type="entry name" value="IGFBP1"/>
</dbReference>
<keyword evidence="10" id="KW-0812">Transmembrane</keyword>
<evidence type="ECO:0000256" key="9">
    <source>
        <dbReference type="PROSITE-ProRule" id="PRU00500"/>
    </source>
</evidence>
<evidence type="ECO:0000256" key="6">
    <source>
        <dbReference type="ARBA" id="ARBA00023157"/>
    </source>
</evidence>
<feature type="transmembrane region" description="Helical" evidence="10">
    <location>
        <begin position="21"/>
        <end position="42"/>
    </location>
</feature>
<dbReference type="ZFIN" id="ZDB-GENE-081210-3">
    <property type="gene designation" value="igfbp1b"/>
</dbReference>
<dbReference type="PROSITE" id="PS00222">
    <property type="entry name" value="IGFBP_N_1"/>
    <property type="match status" value="1"/>
</dbReference>
<evidence type="ECO:0000256" key="2">
    <source>
        <dbReference type="ARBA" id="ARBA00013675"/>
    </source>
</evidence>
<dbReference type="PROSITE" id="PS51323">
    <property type="entry name" value="IGFBP_N_2"/>
    <property type="match status" value="1"/>
</dbReference>
<keyword evidence="7" id="KW-0340">Growth factor binding</keyword>
<dbReference type="InterPro" id="IPR009030">
    <property type="entry name" value="Growth_fac_rcpt_cys_sf"/>
</dbReference>
<gene>
    <name evidence="14" type="primary">igfbp1b</name>
</gene>
<dbReference type="FunFam" id="4.10.40.20:FF:000001">
    <property type="entry name" value="Insulin-like growth factor binding protein 5"/>
    <property type="match status" value="1"/>
</dbReference>
<dbReference type="PANTHER" id="PTHR11551">
    <property type="entry name" value="INSULIN-LIKE GROWTH FACTOR BINDING PROTEIN"/>
    <property type="match status" value="1"/>
</dbReference>
<comment type="subunit">
    <text evidence="8">Binds equally well IGF1 and IGF2. Interacts with integrin ITGA5:ITGB1. Interacts with VHL; this interaction inhibits HIF1A degradation.</text>
</comment>
<evidence type="ECO:0000259" key="11">
    <source>
        <dbReference type="PROSITE" id="PS51162"/>
    </source>
</evidence>
<accession>A4IGH0</accession>
<keyword evidence="10" id="KW-1133">Transmembrane helix</keyword>
<dbReference type="OrthoDB" id="9926277at2759"/>
<dbReference type="KEGG" id="dre:793907"/>
<dbReference type="PROSITE" id="PS00484">
    <property type="entry name" value="THYROGLOBULIN_1_1"/>
    <property type="match status" value="1"/>
</dbReference>
<keyword evidence="10" id="KW-0472">Membrane</keyword>
<evidence type="ECO:0000259" key="12">
    <source>
        <dbReference type="PROSITE" id="PS51323"/>
    </source>
</evidence>
<name>A4IGH0_DANRE</name>
<evidence type="ECO:0000256" key="4">
    <source>
        <dbReference type="ARBA" id="ARBA00022553"/>
    </source>
</evidence>
<dbReference type="GO" id="GO:0005576">
    <property type="term" value="C:extracellular region"/>
    <property type="evidence" value="ECO:0007669"/>
    <property type="project" value="UniProtKB-SubCell"/>
</dbReference>
<evidence type="ECO:0000256" key="5">
    <source>
        <dbReference type="ARBA" id="ARBA00022604"/>
    </source>
</evidence>
<comment type="subcellular location">
    <subcellularLocation>
        <location evidence="1">Secreted</location>
    </subcellularLocation>
</comment>
<comment type="caution">
    <text evidence="9">Lacks conserved residue(s) required for the propagation of feature annotation.</text>
</comment>
<evidence type="ECO:0000256" key="7">
    <source>
        <dbReference type="ARBA" id="ARBA00023183"/>
    </source>
</evidence>
<dbReference type="GO" id="GO:0031995">
    <property type="term" value="F:insulin-like growth factor II binding"/>
    <property type="evidence" value="ECO:0000314"/>
    <property type="project" value="ZFIN"/>
</dbReference>
<dbReference type="AlphaFoldDB" id="A4IGH0"/>
<dbReference type="SMART" id="SM00211">
    <property type="entry name" value="TY"/>
    <property type="match status" value="1"/>
</dbReference>
<keyword evidence="6" id="KW-1015">Disulfide bond</keyword>
<keyword evidence="3" id="KW-0964">Secreted</keyword>
<organism evidence="13">
    <name type="scientific">Danio rerio</name>
    <name type="common">Zebrafish</name>
    <name type="synonym">Brachydanio rerio</name>
    <dbReference type="NCBI Taxonomy" id="7955"/>
    <lineage>
        <taxon>Eukaryota</taxon>
        <taxon>Metazoa</taxon>
        <taxon>Chordata</taxon>
        <taxon>Craniata</taxon>
        <taxon>Vertebrata</taxon>
        <taxon>Euteleostomi</taxon>
        <taxon>Actinopterygii</taxon>
        <taxon>Neopterygii</taxon>
        <taxon>Teleostei</taxon>
        <taxon>Ostariophysi</taxon>
        <taxon>Cypriniformes</taxon>
        <taxon>Danionidae</taxon>
        <taxon>Danioninae</taxon>
        <taxon>Danio</taxon>
    </lineage>
</organism>
<dbReference type="Gene3D" id="4.10.40.20">
    <property type="match status" value="1"/>
</dbReference>
<evidence type="ECO:0000256" key="8">
    <source>
        <dbReference type="ARBA" id="ARBA00049694"/>
    </source>
</evidence>
<dbReference type="GO" id="GO:0031994">
    <property type="term" value="F:insulin-like growth factor I binding"/>
    <property type="evidence" value="ECO:0000314"/>
    <property type="project" value="ZFIN"/>
</dbReference>
<dbReference type="MEROPS" id="I31.951"/>
<feature type="domain" description="Thyroglobulin type-1" evidence="11">
    <location>
        <begin position="181"/>
        <end position="259"/>
    </location>
</feature>
<keyword evidence="5" id="KW-0341">Growth regulation</keyword>
<dbReference type="CTD" id="793907"/>
<proteinExistence type="evidence at transcript level"/>
<protein>
    <recommendedName>
        <fullName evidence="2">Insulin-like growth factor-binding protein 1</fullName>
    </recommendedName>
</protein>
<dbReference type="Gene3D" id="4.10.800.10">
    <property type="entry name" value="Thyroglobulin type-1"/>
    <property type="match status" value="1"/>
</dbReference>
<dbReference type="InterPro" id="IPR022321">
    <property type="entry name" value="IGFBP_1-6_chordata"/>
</dbReference>
<dbReference type="PROSITE" id="PS51162">
    <property type="entry name" value="THYROGLOBULIN_1_2"/>
    <property type="match status" value="1"/>
</dbReference>
<evidence type="ECO:0000256" key="10">
    <source>
        <dbReference type="SAM" id="Phobius"/>
    </source>
</evidence>
<dbReference type="EMBL" id="BC135095">
    <property type="protein sequence ID" value="AAI35096.1"/>
    <property type="molecule type" value="mRNA"/>
</dbReference>
<dbReference type="AGR" id="ZFIN:ZDB-GENE-081210-3"/>
<dbReference type="PRINTS" id="PR01976">
    <property type="entry name" value="IGFBPFAMILY"/>
</dbReference>